<evidence type="ECO:0000313" key="9">
    <source>
        <dbReference type="EMBL" id="KAL3271969.1"/>
    </source>
</evidence>
<keyword evidence="6 8" id="KW-0472">Membrane</keyword>
<dbReference type="PANTHER" id="PTHR11923">
    <property type="entry name" value="SCAVENGER RECEPTOR CLASS B TYPE-1 SR-B1"/>
    <property type="match status" value="1"/>
</dbReference>
<evidence type="ECO:0000256" key="5">
    <source>
        <dbReference type="ARBA" id="ARBA00022989"/>
    </source>
</evidence>
<keyword evidence="7" id="KW-0325">Glycoprotein</keyword>
<comment type="subcellular location">
    <subcellularLocation>
        <location evidence="1">Cell membrane</location>
    </subcellularLocation>
</comment>
<dbReference type="InterPro" id="IPR002159">
    <property type="entry name" value="CD36_fam"/>
</dbReference>
<protein>
    <recommendedName>
        <fullName evidence="11">Scavenger receptor class B member 1</fullName>
    </recommendedName>
</protein>
<keyword evidence="10" id="KW-1185">Reference proteome</keyword>
<evidence type="ECO:0000256" key="6">
    <source>
        <dbReference type="ARBA" id="ARBA00023136"/>
    </source>
</evidence>
<evidence type="ECO:0000256" key="3">
    <source>
        <dbReference type="ARBA" id="ARBA00022475"/>
    </source>
</evidence>
<keyword evidence="4 8" id="KW-0812">Transmembrane</keyword>
<dbReference type="Proteomes" id="UP001516400">
    <property type="component" value="Unassembled WGS sequence"/>
</dbReference>
<dbReference type="PANTHER" id="PTHR11923:SF67">
    <property type="entry name" value="RE68569P"/>
    <property type="match status" value="1"/>
</dbReference>
<evidence type="ECO:0000256" key="2">
    <source>
        <dbReference type="ARBA" id="ARBA00010532"/>
    </source>
</evidence>
<feature type="transmembrane region" description="Helical" evidence="8">
    <location>
        <begin position="48"/>
        <end position="68"/>
    </location>
</feature>
<evidence type="ECO:0000313" key="10">
    <source>
        <dbReference type="Proteomes" id="UP001516400"/>
    </source>
</evidence>
<evidence type="ECO:0008006" key="11">
    <source>
        <dbReference type="Google" id="ProtNLM"/>
    </source>
</evidence>
<reference evidence="9 10" key="1">
    <citation type="journal article" date="2021" name="BMC Biol.">
        <title>Horizontally acquired antibacterial genes associated with adaptive radiation of ladybird beetles.</title>
        <authorList>
            <person name="Li H.S."/>
            <person name="Tang X.F."/>
            <person name="Huang Y.H."/>
            <person name="Xu Z.Y."/>
            <person name="Chen M.L."/>
            <person name="Du X.Y."/>
            <person name="Qiu B.Y."/>
            <person name="Chen P.T."/>
            <person name="Zhang W."/>
            <person name="Slipinski A."/>
            <person name="Escalona H.E."/>
            <person name="Waterhouse R.M."/>
            <person name="Zwick A."/>
            <person name="Pang H."/>
        </authorList>
    </citation>
    <scope>NUCLEOTIDE SEQUENCE [LARGE SCALE GENOMIC DNA]</scope>
    <source>
        <strain evidence="9">SYSU2018</strain>
    </source>
</reference>
<name>A0ABD2N122_9CUCU</name>
<gene>
    <name evidence="9" type="ORF">HHI36_022438</name>
</gene>
<proteinExistence type="inferred from homology"/>
<evidence type="ECO:0000256" key="4">
    <source>
        <dbReference type="ARBA" id="ARBA00022692"/>
    </source>
</evidence>
<dbReference type="GO" id="GO:0005886">
    <property type="term" value="C:plasma membrane"/>
    <property type="evidence" value="ECO:0007669"/>
    <property type="project" value="UniProtKB-SubCell"/>
</dbReference>
<dbReference type="AlphaFoldDB" id="A0ABD2N122"/>
<accession>A0ABD2N122</accession>
<comment type="caution">
    <text evidence="9">The sequence shown here is derived from an EMBL/GenBank/DDBJ whole genome shotgun (WGS) entry which is preliminary data.</text>
</comment>
<keyword evidence="5 8" id="KW-1133">Transmembrane helix</keyword>
<keyword evidence="3" id="KW-1003">Cell membrane</keyword>
<feature type="transmembrane region" description="Helical" evidence="8">
    <location>
        <begin position="480"/>
        <end position="500"/>
    </location>
</feature>
<sequence length="575" mass="66321">MRDLIRLWNRLVGGTYDVVNTNARFKQDHVDIKTETRASKRAACRRRAITFVVLGIASILSGVLMYVINPYDLIYKYKVKFSEGSEIFELWRTPPVELYLRVFLWNITNSEEFMSGTDQKLKVQEVGPYVYRELLSHDNITFNDNGTLTAIPSHPLVFVPELSEGRLENDSLILPNIALLSIAHVVSDESYFTRLGLNMLIRQTNQQPLVQMTAREFMFNYTNALMNLGNKFLPNWITFENLGLIDRMYDFDGDFETVYTGEDDIRKAGLIDMWRGSTKIPQWENPCGNVRGSSDGTRFPSYIQPDEKLFFYRKSMCRARHLVKVNDTVAAGFKSFVYNFENSNDWNEKDCFCYDKNNCFPRGLLDVHECYYGFPIALSSPHFHGNDPILKAHVEGVNPDPEKHSSYFVIEPHSGTPIELRASFQINMALKNIKTIAHVERFSDIVLPLLWAEFRMYGLPDYIQFKLFIYIQFLPVLTDVLMYSSVIGGILILACSIYRLTRVKKSENKRQSPWIHDAPHYIKNKLSNYRADKASANMMDARELETYYHSVIVPLTQEIGAMEESSNNRRASATA</sequence>
<dbReference type="EMBL" id="JABFTP020000042">
    <property type="protein sequence ID" value="KAL3271969.1"/>
    <property type="molecule type" value="Genomic_DNA"/>
</dbReference>
<evidence type="ECO:0000256" key="8">
    <source>
        <dbReference type="SAM" id="Phobius"/>
    </source>
</evidence>
<evidence type="ECO:0000256" key="1">
    <source>
        <dbReference type="ARBA" id="ARBA00004236"/>
    </source>
</evidence>
<organism evidence="9 10">
    <name type="scientific">Cryptolaemus montrouzieri</name>
    <dbReference type="NCBI Taxonomy" id="559131"/>
    <lineage>
        <taxon>Eukaryota</taxon>
        <taxon>Metazoa</taxon>
        <taxon>Ecdysozoa</taxon>
        <taxon>Arthropoda</taxon>
        <taxon>Hexapoda</taxon>
        <taxon>Insecta</taxon>
        <taxon>Pterygota</taxon>
        <taxon>Neoptera</taxon>
        <taxon>Endopterygota</taxon>
        <taxon>Coleoptera</taxon>
        <taxon>Polyphaga</taxon>
        <taxon>Cucujiformia</taxon>
        <taxon>Coccinelloidea</taxon>
        <taxon>Coccinellidae</taxon>
        <taxon>Scymninae</taxon>
        <taxon>Scymnini</taxon>
        <taxon>Cryptolaemus</taxon>
    </lineage>
</organism>
<dbReference type="Pfam" id="PF01130">
    <property type="entry name" value="CD36"/>
    <property type="match status" value="1"/>
</dbReference>
<evidence type="ECO:0000256" key="7">
    <source>
        <dbReference type="ARBA" id="ARBA00023180"/>
    </source>
</evidence>
<comment type="similarity">
    <text evidence="2">Belongs to the CD36 family.</text>
</comment>
<dbReference type="PRINTS" id="PR01609">
    <property type="entry name" value="CD36FAMILY"/>
</dbReference>